<dbReference type="AlphaFoldDB" id="A0A285TMF8"/>
<dbReference type="GO" id="GO:0008270">
    <property type="term" value="F:zinc ion binding"/>
    <property type="evidence" value="ECO:0007669"/>
    <property type="project" value="InterPro"/>
</dbReference>
<evidence type="ECO:0000313" key="3">
    <source>
        <dbReference type="EMBL" id="SOC21699.1"/>
    </source>
</evidence>
<name>A0A285TMF8_9PROT</name>
<evidence type="ECO:0000313" key="4">
    <source>
        <dbReference type="Proteomes" id="UP000219068"/>
    </source>
</evidence>
<accession>A0A285TMF8</accession>
<dbReference type="GO" id="GO:0003677">
    <property type="term" value="F:DNA binding"/>
    <property type="evidence" value="ECO:0007669"/>
    <property type="project" value="InterPro"/>
</dbReference>
<evidence type="ECO:0000256" key="1">
    <source>
        <dbReference type="ARBA" id="ARBA00007031"/>
    </source>
</evidence>
<proteinExistence type="inferred from homology"/>
<dbReference type="Proteomes" id="UP000219068">
    <property type="component" value="Unassembled WGS sequence"/>
</dbReference>
<dbReference type="Pfam" id="PF05443">
    <property type="entry name" value="ROS_MUCR"/>
    <property type="match status" value="1"/>
</dbReference>
<sequence length="186" mass="20431">MSHPEVPATEVVETTFDATVRVVMAYVGHNSVDAVAVPDLITHVHERLVSIASGTPVSEEDVAFFNQCKVDIAPIQPVAKKTPEEIAASIKHDCLICFEDMKPYKMLKRPLASRFGLTPEEYKIKHGLPDDYPLVCQEVIDAKSRLAIASGLGKTNHTRRVRKSDTARVSPQNFDKGAHAVPSLSM</sequence>
<gene>
    <name evidence="3" type="ORF">SAMN05428964_103469</name>
</gene>
<dbReference type="EMBL" id="OBMM01000003">
    <property type="protein sequence ID" value="SOC21699.1"/>
    <property type="molecule type" value="Genomic_DNA"/>
</dbReference>
<dbReference type="InterPro" id="IPR041920">
    <property type="entry name" value="ROS/MUCR_sf"/>
</dbReference>
<reference evidence="3 4" key="1">
    <citation type="submission" date="2017-08" db="EMBL/GenBank/DDBJ databases">
        <authorList>
            <person name="de Groot N.N."/>
        </authorList>
    </citation>
    <scope>NUCLEOTIDE SEQUENCE [LARGE SCALE GENOMIC DNA]</scope>
    <source>
        <strain evidence="3 4">USBA 78</strain>
    </source>
</reference>
<feature type="region of interest" description="Disordered" evidence="2">
    <location>
        <begin position="154"/>
        <end position="186"/>
    </location>
</feature>
<comment type="similarity">
    <text evidence="1">Belongs to the ros/MucR family.</text>
</comment>
<dbReference type="RefSeq" id="WP_097052249.1">
    <property type="nucleotide sequence ID" value="NZ_OBMM01000003.1"/>
</dbReference>
<organism evidence="3 4">
    <name type="scientific">Thalassospira xiamenensis</name>
    <dbReference type="NCBI Taxonomy" id="220697"/>
    <lineage>
        <taxon>Bacteria</taxon>
        <taxon>Pseudomonadati</taxon>
        <taxon>Pseudomonadota</taxon>
        <taxon>Alphaproteobacteria</taxon>
        <taxon>Rhodospirillales</taxon>
        <taxon>Thalassospiraceae</taxon>
        <taxon>Thalassospira</taxon>
    </lineage>
</organism>
<protein>
    <submittedName>
        <fullName evidence="3">Transcriptional regulator, MucR family</fullName>
    </submittedName>
</protein>
<dbReference type="Gene3D" id="1.10.10.1550">
    <property type="entry name" value="ROS/MUCR transcriptional regulator protein"/>
    <property type="match status" value="1"/>
</dbReference>
<evidence type="ECO:0000256" key="2">
    <source>
        <dbReference type="SAM" id="MobiDB-lite"/>
    </source>
</evidence>
<dbReference type="InterPro" id="IPR008807">
    <property type="entry name" value="ROS_MUCR"/>
</dbReference>
<dbReference type="GO" id="GO:0006355">
    <property type="term" value="P:regulation of DNA-templated transcription"/>
    <property type="evidence" value="ECO:0007669"/>
    <property type="project" value="InterPro"/>
</dbReference>